<dbReference type="InterPro" id="IPR017441">
    <property type="entry name" value="Protein_kinase_ATP_BS"/>
</dbReference>
<dbReference type="PANTHER" id="PTHR43289:SF6">
    <property type="entry name" value="SERINE_THREONINE-PROTEIN KINASE NEKL-3"/>
    <property type="match status" value="1"/>
</dbReference>
<dbReference type="CDD" id="cd14014">
    <property type="entry name" value="STKc_PknB_like"/>
    <property type="match status" value="1"/>
</dbReference>
<evidence type="ECO:0000256" key="7">
    <source>
        <dbReference type="PROSITE-ProRule" id="PRU10141"/>
    </source>
</evidence>
<evidence type="ECO:0000256" key="1">
    <source>
        <dbReference type="ARBA" id="ARBA00012513"/>
    </source>
</evidence>
<evidence type="ECO:0000256" key="6">
    <source>
        <dbReference type="ARBA" id="ARBA00022840"/>
    </source>
</evidence>
<feature type="domain" description="Protein kinase" evidence="8">
    <location>
        <begin position="17"/>
        <end position="275"/>
    </location>
</feature>
<dbReference type="GO" id="GO:0005524">
    <property type="term" value="F:ATP binding"/>
    <property type="evidence" value="ECO:0007669"/>
    <property type="project" value="UniProtKB-UniRule"/>
</dbReference>
<dbReference type="InterPro" id="IPR011009">
    <property type="entry name" value="Kinase-like_dom_sf"/>
</dbReference>
<keyword evidence="3" id="KW-0808">Transferase</keyword>
<dbReference type="SMART" id="SM00220">
    <property type="entry name" value="S_TKc"/>
    <property type="match status" value="1"/>
</dbReference>
<dbReference type="Proteomes" id="UP000195667">
    <property type="component" value="Unassembled WGS sequence"/>
</dbReference>
<dbReference type="PROSITE" id="PS50011">
    <property type="entry name" value="PROTEIN_KINASE_DOM"/>
    <property type="match status" value="1"/>
</dbReference>
<feature type="binding site" evidence="7">
    <location>
        <position position="46"/>
    </location>
    <ligand>
        <name>ATP</name>
        <dbReference type="ChEBI" id="CHEBI:30616"/>
    </ligand>
</feature>
<dbReference type="AlphaFoldDB" id="A0A1R4HA92"/>
<dbReference type="PROSITE" id="PS00107">
    <property type="entry name" value="PROTEIN_KINASE_ATP"/>
    <property type="match status" value="1"/>
</dbReference>
<name>A0A1R4HA92_9GAMM</name>
<keyword evidence="5 9" id="KW-0418">Kinase</keyword>
<dbReference type="EMBL" id="FUKI01000114">
    <property type="protein sequence ID" value="SJM93133.1"/>
    <property type="molecule type" value="Genomic_DNA"/>
</dbReference>
<dbReference type="InterPro" id="IPR000719">
    <property type="entry name" value="Prot_kinase_dom"/>
</dbReference>
<dbReference type="Pfam" id="PF26309">
    <property type="entry name" value="DUF8082"/>
    <property type="match status" value="2"/>
</dbReference>
<dbReference type="InterPro" id="IPR008271">
    <property type="entry name" value="Ser/Thr_kinase_AS"/>
</dbReference>
<evidence type="ECO:0000259" key="8">
    <source>
        <dbReference type="PROSITE" id="PS50011"/>
    </source>
</evidence>
<dbReference type="SUPFAM" id="SSF56112">
    <property type="entry name" value="Protein kinase-like (PK-like)"/>
    <property type="match status" value="1"/>
</dbReference>
<dbReference type="RefSeq" id="WP_087143703.1">
    <property type="nucleotide sequence ID" value="NZ_FUKI01000114.1"/>
</dbReference>
<protein>
    <recommendedName>
        <fullName evidence="1">non-specific serine/threonine protein kinase</fullName>
        <ecNumber evidence="1">2.7.11.1</ecNumber>
    </recommendedName>
</protein>
<keyword evidence="6 7" id="KW-0067">ATP-binding</keyword>
<reference evidence="10" key="1">
    <citation type="submission" date="2017-02" db="EMBL/GenBank/DDBJ databases">
        <authorList>
            <person name="Daims H."/>
        </authorList>
    </citation>
    <scope>NUCLEOTIDE SEQUENCE [LARGE SCALE GENOMIC DNA]</scope>
</reference>
<organism evidence="9 10">
    <name type="scientific">Crenothrix polyspora</name>
    <dbReference type="NCBI Taxonomy" id="360316"/>
    <lineage>
        <taxon>Bacteria</taxon>
        <taxon>Pseudomonadati</taxon>
        <taxon>Pseudomonadota</taxon>
        <taxon>Gammaproteobacteria</taxon>
        <taxon>Methylococcales</taxon>
        <taxon>Crenotrichaceae</taxon>
        <taxon>Crenothrix</taxon>
    </lineage>
</organism>
<dbReference type="Pfam" id="PF00069">
    <property type="entry name" value="Pkinase"/>
    <property type="match status" value="1"/>
</dbReference>
<sequence>MDDGETTVIQPDYIDRYKLIRVIGSGAMGVVYLAHDEGIDRYVAIKTIHNHLLHGEDGADWMARFRREVRAAGRCLHPNIVTIFEYGTHNNLPYIVMEYVQGRTLRDHLKEQRPMLLGNALTIIMQVLQGLSFAHANGVVHRDIKPGNIMLLSDGHVKVTDFGIARIEAVHNMTQAGMALGTPSYMSPEQYDGNEVDLRSDLFSVGVVLFELLTGVRPFSRGETGVFLNDLPRRATQLNPHLPVELDVVFDTALAKMPDKRFQNARLFIAVLENLQSLSTRFDNPGFVSARMSSNPAAQTQAGTTLHWNPVLLEQATKRLVVYLGPVAKLLVHKAALQANSPAELIQQLMLAIPKDADRLMFQRQMQIEKHDILSNVVSPVNSRSLSASSNSNSQMSGSLGSFNQSLLETVRQDLAVYLGPIAKVLVKQAAVNAQTEWDLYEQLAKHIPTALEREAFLKKGEKVKRNRALL</sequence>
<evidence type="ECO:0000256" key="3">
    <source>
        <dbReference type="ARBA" id="ARBA00022679"/>
    </source>
</evidence>
<dbReference type="GO" id="GO:0004674">
    <property type="term" value="F:protein serine/threonine kinase activity"/>
    <property type="evidence" value="ECO:0007669"/>
    <property type="project" value="UniProtKB-KW"/>
</dbReference>
<dbReference type="FunFam" id="1.10.510.10:FF:000021">
    <property type="entry name" value="Serine/threonine protein kinase"/>
    <property type="match status" value="1"/>
</dbReference>
<evidence type="ECO:0000313" key="10">
    <source>
        <dbReference type="Proteomes" id="UP000195667"/>
    </source>
</evidence>
<dbReference type="EC" id="2.7.11.1" evidence="1"/>
<dbReference type="PROSITE" id="PS00108">
    <property type="entry name" value="PROTEIN_KINASE_ST"/>
    <property type="match status" value="1"/>
</dbReference>
<gene>
    <name evidence="9" type="ORF">CRENPOLYSF1_390027</name>
</gene>
<evidence type="ECO:0000256" key="5">
    <source>
        <dbReference type="ARBA" id="ARBA00022777"/>
    </source>
</evidence>
<keyword evidence="4 7" id="KW-0547">Nucleotide-binding</keyword>
<evidence type="ECO:0000313" key="9">
    <source>
        <dbReference type="EMBL" id="SJM93133.1"/>
    </source>
</evidence>
<proteinExistence type="predicted"/>
<dbReference type="Gene3D" id="3.30.200.20">
    <property type="entry name" value="Phosphorylase Kinase, domain 1"/>
    <property type="match status" value="1"/>
</dbReference>
<keyword evidence="10" id="KW-1185">Reference proteome</keyword>
<evidence type="ECO:0000256" key="2">
    <source>
        <dbReference type="ARBA" id="ARBA00022527"/>
    </source>
</evidence>
<accession>A0A1R4HA92</accession>
<evidence type="ECO:0000256" key="4">
    <source>
        <dbReference type="ARBA" id="ARBA00022741"/>
    </source>
</evidence>
<dbReference type="OrthoDB" id="9801841at2"/>
<dbReference type="Gene3D" id="1.10.510.10">
    <property type="entry name" value="Transferase(Phosphotransferase) domain 1"/>
    <property type="match status" value="1"/>
</dbReference>
<dbReference type="InterPro" id="IPR058395">
    <property type="entry name" value="DUF8082"/>
</dbReference>
<keyword evidence="2 9" id="KW-0723">Serine/threonine-protein kinase</keyword>
<dbReference type="PANTHER" id="PTHR43289">
    <property type="entry name" value="MITOGEN-ACTIVATED PROTEIN KINASE KINASE KINASE 20-RELATED"/>
    <property type="match status" value="1"/>
</dbReference>